<dbReference type="NCBIfam" id="NF006093">
    <property type="entry name" value="PRK08245.1"/>
    <property type="match status" value="1"/>
</dbReference>
<reference evidence="3" key="1">
    <citation type="submission" date="2006-06" db="EMBL/GenBank/DDBJ databases">
        <title>Complete sequence of Plasmid 2 of Chelativorans sp. BNC1.</title>
        <authorList>
            <consortium name="US DOE Joint Genome Institute"/>
            <person name="Copeland A."/>
            <person name="Lucas S."/>
            <person name="Lapidus A."/>
            <person name="Barry K."/>
            <person name="Detter J.C."/>
            <person name="Glavina del Rio T."/>
            <person name="Hammon N."/>
            <person name="Israni S."/>
            <person name="Dalin E."/>
            <person name="Tice H."/>
            <person name="Pitluck S."/>
            <person name="Chertkov O."/>
            <person name="Brettin T."/>
            <person name="Bruce D."/>
            <person name="Han C."/>
            <person name="Tapia R."/>
            <person name="Gilna P."/>
            <person name="Schmutz J."/>
            <person name="Larimer F."/>
            <person name="Land M."/>
            <person name="Hauser L."/>
            <person name="Kyrpides N."/>
            <person name="Mikhailova N."/>
            <person name="Richardson P."/>
        </authorList>
    </citation>
    <scope>NUCLEOTIDE SEQUENCE</scope>
    <source>
        <strain evidence="3">BNC1</strain>
        <plasmid evidence="3">2</plasmid>
    </source>
</reference>
<dbReference type="GO" id="GO:0008168">
    <property type="term" value="F:methyltransferase activity"/>
    <property type="evidence" value="ECO:0007669"/>
    <property type="project" value="UniProtKB-KW"/>
</dbReference>
<dbReference type="GO" id="GO:0046872">
    <property type="term" value="F:metal ion binding"/>
    <property type="evidence" value="ECO:0007669"/>
    <property type="project" value="UniProtKB-KW"/>
</dbReference>
<dbReference type="SUPFAM" id="SSF89562">
    <property type="entry name" value="RraA-like"/>
    <property type="match status" value="1"/>
</dbReference>
<dbReference type="eggNOG" id="COG0684">
    <property type="taxonomic scope" value="Bacteria"/>
</dbReference>
<dbReference type="OrthoDB" id="9812532at2"/>
<proteinExistence type="predicted"/>
<dbReference type="Pfam" id="PF03737">
    <property type="entry name" value="RraA-like"/>
    <property type="match status" value="1"/>
</dbReference>
<dbReference type="KEGG" id="mes:Meso_4512"/>
<feature type="binding site" evidence="1">
    <location>
        <position position="132"/>
    </location>
    <ligand>
        <name>Mg(2+)</name>
        <dbReference type="ChEBI" id="CHEBI:18420"/>
    </ligand>
</feature>
<dbReference type="EMBL" id="CP000391">
    <property type="protein sequence ID" value="ABG65538.1"/>
    <property type="molecule type" value="Genomic_DNA"/>
</dbReference>
<evidence type="ECO:0000256" key="1">
    <source>
        <dbReference type="PIRSR" id="PIRSR605493-1"/>
    </source>
</evidence>
<dbReference type="GO" id="GO:0032259">
    <property type="term" value="P:methylation"/>
    <property type="evidence" value="ECO:0007669"/>
    <property type="project" value="UniProtKB-KW"/>
</dbReference>
<keyword evidence="1" id="KW-0460">Magnesium</keyword>
<dbReference type="AlphaFoldDB" id="Q11AN7"/>
<dbReference type="InterPro" id="IPR036704">
    <property type="entry name" value="RraA/RraA-like_sf"/>
</dbReference>
<geneLocation type="plasmid" evidence="3">
    <name>2</name>
</geneLocation>
<accession>Q11AN7</accession>
<keyword evidence="1" id="KW-0479">Metal-binding</keyword>
<dbReference type="Gene3D" id="3.50.30.40">
    <property type="entry name" value="Ribonuclease E inhibitor RraA/RraA-like"/>
    <property type="match status" value="1"/>
</dbReference>
<keyword evidence="3" id="KW-0808">Transferase</keyword>
<evidence type="ECO:0000313" key="3">
    <source>
        <dbReference type="EMBL" id="ABG65538.1"/>
    </source>
</evidence>
<feature type="binding site" evidence="1">
    <location>
        <position position="131"/>
    </location>
    <ligand>
        <name>substrate</name>
    </ligand>
</feature>
<name>Q11AN7_CHESB</name>
<comment type="cofactor">
    <cofactor evidence="1">
        <name>Mg(2+)</name>
        <dbReference type="ChEBI" id="CHEBI:18420"/>
    </cofactor>
</comment>
<feature type="binding site" evidence="1">
    <location>
        <begin position="109"/>
        <end position="112"/>
    </location>
    <ligand>
        <name>substrate</name>
    </ligand>
</feature>
<dbReference type="PANTHER" id="PTHR33254">
    <property type="entry name" value="4-HYDROXY-4-METHYL-2-OXOGLUTARATE ALDOLASE 3-RELATED"/>
    <property type="match status" value="1"/>
</dbReference>
<sequence length="258" mass="27179">MALDESVVVDDATLKMLSEVSTNTLAGLLIKIAGMRTRTIRRARPLNPENARFVGPAYTLRNVPVREDLTDRASMVSPKSPLHGTVDRIPPGSVLVIDMLGDTTCGGLGDVMVAALAVRGVAALVTDGAMRDGEAIAAGSLPVFCNGVNPAPSNRALLAAGVQEMIGCGGVLVVPGDIVVGDSDGVVVVPRHLVAQVAREGHELEEVERWIKSEVEKGGRASDLYPPDETAVARFRAAQQKQSWSDEAGRPARRDDGT</sequence>
<dbReference type="InterPro" id="IPR005493">
    <property type="entry name" value="RraA/RraA-like"/>
</dbReference>
<gene>
    <name evidence="3" type="ordered locus">Meso_4512</name>
</gene>
<evidence type="ECO:0000256" key="2">
    <source>
        <dbReference type="SAM" id="MobiDB-lite"/>
    </source>
</evidence>
<organism evidence="3">
    <name type="scientific">Chelativorans sp. (strain BNC1)</name>
    <dbReference type="NCBI Taxonomy" id="266779"/>
    <lineage>
        <taxon>Bacteria</taxon>
        <taxon>Pseudomonadati</taxon>
        <taxon>Pseudomonadota</taxon>
        <taxon>Alphaproteobacteria</taxon>
        <taxon>Hyphomicrobiales</taxon>
        <taxon>Phyllobacteriaceae</taxon>
        <taxon>Chelativorans</taxon>
    </lineage>
</organism>
<dbReference type="CDD" id="cd16841">
    <property type="entry name" value="RraA_family"/>
    <property type="match status" value="1"/>
</dbReference>
<feature type="compositionally biased region" description="Basic and acidic residues" evidence="2">
    <location>
        <begin position="247"/>
        <end position="258"/>
    </location>
</feature>
<protein>
    <submittedName>
        <fullName evidence="3">Dimethylmenaquinone methyltransferase</fullName>
    </submittedName>
</protein>
<keyword evidence="3" id="KW-0489">Methyltransferase</keyword>
<keyword evidence="3" id="KW-0614">Plasmid</keyword>
<dbReference type="PANTHER" id="PTHR33254:SF16">
    <property type="entry name" value="BLR3842 PROTEIN"/>
    <property type="match status" value="1"/>
</dbReference>
<dbReference type="HOGENOM" id="CLU_072626_3_0_5"/>
<feature type="region of interest" description="Disordered" evidence="2">
    <location>
        <begin position="217"/>
        <end position="258"/>
    </location>
</feature>